<dbReference type="GO" id="GO:0046487">
    <property type="term" value="P:glyoxylate metabolic process"/>
    <property type="evidence" value="ECO:0007669"/>
    <property type="project" value="TreeGrafter"/>
</dbReference>
<feature type="domain" description="Xylose isomerase-like TIM barrel" evidence="4">
    <location>
        <begin position="25"/>
        <end position="265"/>
    </location>
</feature>
<protein>
    <submittedName>
        <fullName evidence="5">Hydroxypyruvate isomerase</fullName>
    </submittedName>
</protein>
<organism evidence="5 6">
    <name type="scientific">Nocardioides immobilis</name>
    <dbReference type="NCBI Taxonomy" id="2049295"/>
    <lineage>
        <taxon>Bacteria</taxon>
        <taxon>Bacillati</taxon>
        <taxon>Actinomycetota</taxon>
        <taxon>Actinomycetes</taxon>
        <taxon>Propionibacteriales</taxon>
        <taxon>Nocardioidaceae</taxon>
        <taxon>Nocardioides</taxon>
    </lineage>
</organism>
<proteinExistence type="inferred from homology"/>
<dbReference type="EMBL" id="QXGH01000019">
    <property type="protein sequence ID" value="RHW26061.1"/>
    <property type="molecule type" value="Genomic_DNA"/>
</dbReference>
<dbReference type="RefSeq" id="WP_118926168.1">
    <property type="nucleotide sequence ID" value="NZ_QXGH01000019.1"/>
</dbReference>
<dbReference type="Pfam" id="PF01261">
    <property type="entry name" value="AP_endonuc_2"/>
    <property type="match status" value="1"/>
</dbReference>
<evidence type="ECO:0000259" key="4">
    <source>
        <dbReference type="Pfam" id="PF01261"/>
    </source>
</evidence>
<dbReference type="AlphaFoldDB" id="A0A417Y0F7"/>
<dbReference type="GO" id="GO:0008903">
    <property type="term" value="F:hydroxypyruvate isomerase activity"/>
    <property type="evidence" value="ECO:0007669"/>
    <property type="project" value="TreeGrafter"/>
</dbReference>
<feature type="active site" description="Proton donor/acceptor" evidence="3">
    <location>
        <position position="251"/>
    </location>
</feature>
<reference evidence="5 6" key="1">
    <citation type="submission" date="2018-09" db="EMBL/GenBank/DDBJ databases">
        <title>Genome sequencing of Nocardioides immobilis CCTCC AB 2017083 for comparison to Nocardioides silvaticus.</title>
        <authorList>
            <person name="Li C."/>
            <person name="Wang G."/>
        </authorList>
    </citation>
    <scope>NUCLEOTIDE SEQUENCE [LARGE SCALE GENOMIC DNA]</scope>
    <source>
        <strain evidence="5 6">CCTCC AB 2017083</strain>
    </source>
</reference>
<dbReference type="SUPFAM" id="SSF51658">
    <property type="entry name" value="Xylose isomerase-like"/>
    <property type="match status" value="1"/>
</dbReference>
<dbReference type="OrthoDB" id="9786584at2"/>
<dbReference type="Proteomes" id="UP000283644">
    <property type="component" value="Unassembled WGS sequence"/>
</dbReference>
<dbReference type="InterPro" id="IPR013022">
    <property type="entry name" value="Xyl_isomerase-like_TIM-brl"/>
</dbReference>
<dbReference type="PANTHER" id="PTHR43489:SF6">
    <property type="entry name" value="HYDROXYPYRUVATE ISOMERASE-RELATED"/>
    <property type="match status" value="1"/>
</dbReference>
<dbReference type="InterPro" id="IPR036237">
    <property type="entry name" value="Xyl_isomerase-like_sf"/>
</dbReference>
<dbReference type="PANTHER" id="PTHR43489">
    <property type="entry name" value="ISOMERASE"/>
    <property type="match status" value="1"/>
</dbReference>
<accession>A0A417Y0F7</accession>
<gene>
    <name evidence="5" type="ORF">D0Z08_15530</name>
</gene>
<feature type="active site" description="Proton donor/acceptor" evidence="3">
    <location>
        <position position="152"/>
    </location>
</feature>
<evidence type="ECO:0000313" key="6">
    <source>
        <dbReference type="Proteomes" id="UP000283644"/>
    </source>
</evidence>
<dbReference type="Gene3D" id="3.20.20.150">
    <property type="entry name" value="Divalent-metal-dependent TIM barrel enzymes"/>
    <property type="match status" value="1"/>
</dbReference>
<keyword evidence="6" id="KW-1185">Reference proteome</keyword>
<dbReference type="PIRSF" id="PIRSF006241">
    <property type="entry name" value="HyI"/>
    <property type="match status" value="1"/>
</dbReference>
<evidence type="ECO:0000256" key="2">
    <source>
        <dbReference type="PIRNR" id="PIRNR006241"/>
    </source>
</evidence>
<evidence type="ECO:0000256" key="1">
    <source>
        <dbReference type="ARBA" id="ARBA00023235"/>
    </source>
</evidence>
<keyword evidence="1 2" id="KW-0413">Isomerase</keyword>
<name>A0A417Y0F7_9ACTN</name>
<keyword evidence="5" id="KW-0670">Pyruvate</keyword>
<evidence type="ECO:0000313" key="5">
    <source>
        <dbReference type="EMBL" id="RHW26061.1"/>
    </source>
</evidence>
<sequence length="276" mass="29537">MLHSLPFEVNCSLLFTELPLLERPAAVKAAGFDGVEFWWPFAEAVPADNDVDAFVRAVRDAGVQLVGLNFFAGDMPGGDRGLVSWPARAQELRDNVDVVVGIGEQLGCRAFNALYGNRVDDAAAAEQDELAAENLAYAARAVARIDGTVLLEPVSGADRYPLLTAGDALAVIDRVREESGAENLGLLADLYHLAVNGDDVDKVITDHAARVAHVQIADAPGRNEPGTGELPLERQLADLEAGGYRGWVGLEYKPSGTTLDSFGWLPRERRTATTTG</sequence>
<comment type="caution">
    <text evidence="5">The sequence shown here is derived from an EMBL/GenBank/DDBJ whole genome shotgun (WGS) entry which is preliminary data.</text>
</comment>
<dbReference type="InterPro" id="IPR026040">
    <property type="entry name" value="HyI-like"/>
</dbReference>
<dbReference type="InterPro" id="IPR050417">
    <property type="entry name" value="Sugar_Epim/Isomerase"/>
</dbReference>
<comment type="similarity">
    <text evidence="2">Belongs to the hyi family.</text>
</comment>
<evidence type="ECO:0000256" key="3">
    <source>
        <dbReference type="PIRSR" id="PIRSR006241-50"/>
    </source>
</evidence>